<reference evidence="1" key="1">
    <citation type="submission" date="2016-10" db="EMBL/GenBank/DDBJ databases">
        <authorList>
            <person name="de Groot N.N."/>
        </authorList>
    </citation>
    <scope>NUCLEOTIDE SEQUENCE</scope>
</reference>
<evidence type="ECO:0000313" key="1">
    <source>
        <dbReference type="EMBL" id="SFV65006.1"/>
    </source>
</evidence>
<protein>
    <recommendedName>
        <fullName evidence="2">DUF5329 domain-containing protein</fullName>
    </recommendedName>
</protein>
<name>A0A1W1CGT6_9ZZZZ</name>
<organism evidence="1">
    <name type="scientific">hydrothermal vent metagenome</name>
    <dbReference type="NCBI Taxonomy" id="652676"/>
    <lineage>
        <taxon>unclassified sequences</taxon>
        <taxon>metagenomes</taxon>
        <taxon>ecological metagenomes</taxon>
    </lineage>
</organism>
<dbReference type="AlphaFoldDB" id="A0A1W1CGT6"/>
<proteinExistence type="predicted"/>
<dbReference type="EMBL" id="FPHC01000072">
    <property type="protein sequence ID" value="SFV65006.1"/>
    <property type="molecule type" value="Genomic_DNA"/>
</dbReference>
<sequence length="115" mass="13544">MIPIRVAIITLLLSINIMANSTKDEIAHLLNFVSTTDCKYIRNGTEHTGVEAKEHISKKYDYYREKIKTTEDFIRYSATKSELSGKRYQVLCPNKKIQYSNIWLLDELKHYRDKK</sequence>
<dbReference type="InterPro" id="IPR035242">
    <property type="entry name" value="DUF5329"/>
</dbReference>
<gene>
    <name evidence="1" type="ORF">MNB_SV-6-1453</name>
</gene>
<accession>A0A1W1CGT6</accession>
<dbReference type="Pfam" id="PF17263">
    <property type="entry name" value="DUF5329"/>
    <property type="match status" value="1"/>
</dbReference>
<evidence type="ECO:0008006" key="2">
    <source>
        <dbReference type="Google" id="ProtNLM"/>
    </source>
</evidence>